<keyword evidence="4" id="KW-0479">Metal-binding</keyword>
<dbReference type="InterPro" id="IPR011993">
    <property type="entry name" value="PH-like_dom_sf"/>
</dbReference>
<keyword evidence="3" id="KW-0597">Phosphoprotein</keyword>
<feature type="domain" description="PH" evidence="12">
    <location>
        <begin position="569"/>
        <end position="660"/>
    </location>
</feature>
<reference evidence="15 16" key="1">
    <citation type="journal article" date="2018" name="Nat. Ecol. Evol.">
        <title>Shark genomes provide insights into elasmobranch evolution and the origin of vertebrates.</title>
        <authorList>
            <person name="Hara Y"/>
            <person name="Yamaguchi K"/>
            <person name="Onimaru K"/>
            <person name="Kadota M"/>
            <person name="Koyanagi M"/>
            <person name="Keeley SD"/>
            <person name="Tatsumi K"/>
            <person name="Tanaka K"/>
            <person name="Motone F"/>
            <person name="Kageyama Y"/>
            <person name="Nozu R"/>
            <person name="Adachi N"/>
            <person name="Nishimura O"/>
            <person name="Nakagawa R"/>
            <person name="Tanegashima C"/>
            <person name="Kiyatake I"/>
            <person name="Matsumoto R"/>
            <person name="Murakumo K"/>
            <person name="Nishida K"/>
            <person name="Terakita A"/>
            <person name="Kuratani S"/>
            <person name="Sato K"/>
            <person name="Hyodo S Kuraku.S."/>
        </authorList>
    </citation>
    <scope>NUCLEOTIDE SEQUENCE [LARGE SCALE GENOMIC DNA]</scope>
</reference>
<dbReference type="Proteomes" id="UP000287033">
    <property type="component" value="Unassembled WGS sequence"/>
</dbReference>
<evidence type="ECO:0008006" key="17">
    <source>
        <dbReference type="Google" id="ProtNLM"/>
    </source>
</evidence>
<evidence type="ECO:0000256" key="2">
    <source>
        <dbReference type="ARBA" id="ARBA00004656"/>
    </source>
</evidence>
<dbReference type="GO" id="GO:0006914">
    <property type="term" value="P:autophagy"/>
    <property type="evidence" value="ECO:0007669"/>
    <property type="project" value="UniProtKB-KW"/>
</dbReference>
<dbReference type="Pfam" id="PF13901">
    <property type="entry name" value="RH_dom"/>
    <property type="match status" value="1"/>
</dbReference>
<dbReference type="OMA" id="IWRDYYC"/>
<feature type="region of interest" description="Disordered" evidence="11">
    <location>
        <begin position="264"/>
        <end position="292"/>
    </location>
</feature>
<protein>
    <recommendedName>
        <fullName evidence="17">Pleckstrin homology domain-containing family M member 1</fullName>
    </recommendedName>
</protein>
<dbReference type="InterPro" id="IPR025258">
    <property type="entry name" value="RH_dom"/>
</dbReference>
<keyword evidence="16" id="KW-1185">Reference proteome</keyword>
<keyword evidence="9" id="KW-0072">Autophagy</keyword>
<dbReference type="InterPro" id="IPR037213">
    <property type="entry name" value="Run_dom_sf"/>
</dbReference>
<dbReference type="STRING" id="137246.A0A401T556"/>
<dbReference type="GO" id="GO:0008270">
    <property type="term" value="F:zinc ion binding"/>
    <property type="evidence" value="ECO:0007669"/>
    <property type="project" value="UniProtKB-KW"/>
</dbReference>
<comment type="caution">
    <text evidence="15">The sequence shown here is derived from an EMBL/GenBank/DDBJ whole genome shotgun (WGS) entry which is preliminary data.</text>
</comment>
<feature type="compositionally biased region" description="Polar residues" evidence="11">
    <location>
        <begin position="685"/>
        <end position="696"/>
    </location>
</feature>
<feature type="compositionally biased region" description="Polar residues" evidence="11">
    <location>
        <begin position="529"/>
        <end position="542"/>
    </location>
</feature>
<dbReference type="PANTHER" id="PTHR12326:SF5">
    <property type="entry name" value="PLECKSTRIN HOMOLOGY DOMAIN-CONTAINING FAMILY M MEMBER 1"/>
    <property type="match status" value="1"/>
</dbReference>
<dbReference type="SUPFAM" id="SSF140741">
    <property type="entry name" value="RUN domain-like"/>
    <property type="match status" value="1"/>
</dbReference>
<proteinExistence type="predicted"/>
<keyword evidence="6" id="KW-0967">Endosome</keyword>
<dbReference type="PROSITE" id="PS50826">
    <property type="entry name" value="RUN"/>
    <property type="match status" value="1"/>
</dbReference>
<dbReference type="SUPFAM" id="SSF50729">
    <property type="entry name" value="PH domain-like"/>
    <property type="match status" value="2"/>
</dbReference>
<evidence type="ECO:0000256" key="11">
    <source>
        <dbReference type="SAM" id="MobiDB-lite"/>
    </source>
</evidence>
<dbReference type="Pfam" id="PF00169">
    <property type="entry name" value="PH"/>
    <property type="match status" value="1"/>
</dbReference>
<evidence type="ECO:0000256" key="1">
    <source>
        <dbReference type="ARBA" id="ARBA00004603"/>
    </source>
</evidence>
<feature type="region of interest" description="Disordered" evidence="11">
    <location>
        <begin position="502"/>
        <end position="557"/>
    </location>
</feature>
<feature type="compositionally biased region" description="Polar residues" evidence="11">
    <location>
        <begin position="667"/>
        <end position="678"/>
    </location>
</feature>
<dbReference type="SMART" id="SM01175">
    <property type="entry name" value="DUF4206"/>
    <property type="match status" value="1"/>
</dbReference>
<evidence type="ECO:0000313" key="16">
    <source>
        <dbReference type="Proteomes" id="UP000287033"/>
    </source>
</evidence>
<keyword evidence="10" id="KW-0458">Lysosome</keyword>
<feature type="compositionally biased region" description="Low complexity" evidence="11">
    <location>
        <begin position="515"/>
        <end position="528"/>
    </location>
</feature>
<evidence type="ECO:0000259" key="12">
    <source>
        <dbReference type="PROSITE" id="PS50003"/>
    </source>
</evidence>
<evidence type="ECO:0000256" key="4">
    <source>
        <dbReference type="ARBA" id="ARBA00022723"/>
    </source>
</evidence>
<sequence length="1091" mass="122953">MISTHTSENLFADREVKQRIKKKLASSLKCLQKRYVNSDDVVTSDDSDANVLCSVLESVFVHGLKSKYVKTDGGKRGRNRVPLPEPVFWTLLKTVTHRNVVTELEHLNFINTDIGRCRAWVRLALNDGLMECYLVSLFREKDNLCDFYHPVALLLDSEDSEVLLSYLQGLSSLSFALSYKSAVLNEWTTTPLALAGLCPASELLEHSLPDFSEGRRRGSWDSVSQSSGSDIVDVIHSGSTTAHSSHISGKLKLTSSNLSLETTGSSQLSSSLSSDSLLQSNGMKSPDQATEELWSCDTDKGIASAESSNKSLQEVPDELRGDQTPVSIEHNFDISELQLELPSKPPEEIILTNAMSDEQVVNLHTCNGETNPKATASHSRVESSPPRCIRVSTLQCPVPVNESDTKITAPLADEVLNTGHAKELTHVNFTRHSQSVACQEQEVKSNQNYTEVAEQVSVVGEITCGTDKVEILSTLSSQLTEPGDNHKQNSWISDDDICKPSQREVLSKSTRESSSESSVSSRPMNESSFQLNTHGHSASNFSQRKHGQGDSSFKVTHRRKAGISNPFRGLLKLGNLERRGHVGIWKEYYCELSPFEFRLYQNDDDRNCYDNCSLLRCESVGPAHTDGRFELVFAGKRLYLRAPSQDEADDWIDRIREALVKCRPHQTPKQESMYADNSVSEKSHVSSPCTQSAEQSNNEKENGFQQVFNWSSDAEPQLDAIKESVLYQLTEKSWTPYIFSLSLETLKCFQFQGQQKILCNSYRIETFRDIIPDTALGSPAYFKLITSKITLRLRAESAAEAKSWRELIRAVLSSFLEAEEDALAANVTVEKNERRLRELGLDEHINLLQCLTVVPVEKGLDAQEFRCAGCNQQIGFSFGKPKLCAYSSLYYCEMCHQDTLIIIPSRMIHNWDLVKKGVSNVAVKFLQQIQNEPFIDINLINASLYQYIEQMAQARKSRKRLKLLEDYLLTCRSGAVQEFYRKLEQKKYLLESPDLYSVSDLQQTAHGVYEAFLQHTIQYATNHVYMCDLCTQRGFICQLCNSNDIIFPFEFETTSRCKECKTVFHKDCKAGVLSCPRCVRKQKYQQSKMKY</sequence>
<dbReference type="SMART" id="SM00109">
    <property type="entry name" value="C1"/>
    <property type="match status" value="1"/>
</dbReference>
<dbReference type="PROSITE" id="PS50003">
    <property type="entry name" value="PH_DOMAIN"/>
    <property type="match status" value="1"/>
</dbReference>
<evidence type="ECO:0000256" key="7">
    <source>
        <dbReference type="ARBA" id="ARBA00022771"/>
    </source>
</evidence>
<evidence type="ECO:0000259" key="14">
    <source>
        <dbReference type="PROSITE" id="PS50826"/>
    </source>
</evidence>
<keyword evidence="8" id="KW-0862">Zinc</keyword>
<dbReference type="Gene3D" id="2.30.29.30">
    <property type="entry name" value="Pleckstrin-homology domain (PH domain)/Phosphotyrosine-binding domain (PTB)"/>
    <property type="match status" value="2"/>
</dbReference>
<comment type="subcellular location">
    <subcellularLocation>
        <location evidence="1">Late endosome</location>
    </subcellularLocation>
    <subcellularLocation>
        <location evidence="2">Lysosome membrane</location>
    </subcellularLocation>
</comment>
<dbReference type="InterPro" id="IPR047326">
    <property type="entry name" value="RUN_PLEKHM1"/>
</dbReference>
<feature type="domain" description="RUN" evidence="14">
    <location>
        <begin position="43"/>
        <end position="182"/>
    </location>
</feature>
<evidence type="ECO:0000259" key="13">
    <source>
        <dbReference type="PROSITE" id="PS50081"/>
    </source>
</evidence>
<gene>
    <name evidence="15" type="ORF">chiPu_0016276</name>
</gene>
<dbReference type="PROSITE" id="PS50081">
    <property type="entry name" value="ZF_DAG_PE_2"/>
    <property type="match status" value="1"/>
</dbReference>
<evidence type="ECO:0000256" key="3">
    <source>
        <dbReference type="ARBA" id="ARBA00022553"/>
    </source>
</evidence>
<feature type="domain" description="Phorbol-ester/DAG-type" evidence="13">
    <location>
        <begin position="1022"/>
        <end position="1075"/>
    </location>
</feature>
<evidence type="ECO:0000256" key="8">
    <source>
        <dbReference type="ARBA" id="ARBA00022833"/>
    </source>
</evidence>
<dbReference type="InterPro" id="IPR051366">
    <property type="entry name" value="DEF8"/>
</dbReference>
<evidence type="ECO:0000256" key="6">
    <source>
        <dbReference type="ARBA" id="ARBA00022753"/>
    </source>
</evidence>
<dbReference type="SMART" id="SM00233">
    <property type="entry name" value="PH"/>
    <property type="match status" value="2"/>
</dbReference>
<evidence type="ECO:0000313" key="15">
    <source>
        <dbReference type="EMBL" id="GCC37769.1"/>
    </source>
</evidence>
<keyword evidence="7" id="KW-0863">Zinc-finger</keyword>
<dbReference type="CDD" id="cd17679">
    <property type="entry name" value="RUN_PLEKHM1"/>
    <property type="match status" value="1"/>
</dbReference>
<feature type="compositionally biased region" description="Basic and acidic residues" evidence="11">
    <location>
        <begin position="502"/>
        <end position="514"/>
    </location>
</feature>
<dbReference type="InterPro" id="IPR002219">
    <property type="entry name" value="PKC_DAG/PE"/>
</dbReference>
<evidence type="ECO:0000256" key="9">
    <source>
        <dbReference type="ARBA" id="ARBA00023006"/>
    </source>
</evidence>
<dbReference type="GO" id="GO:0005770">
    <property type="term" value="C:late endosome"/>
    <property type="evidence" value="ECO:0007669"/>
    <property type="project" value="UniProtKB-SubCell"/>
</dbReference>
<dbReference type="Pfam" id="PF02759">
    <property type="entry name" value="RUN"/>
    <property type="match status" value="1"/>
</dbReference>
<dbReference type="AlphaFoldDB" id="A0A401T556"/>
<dbReference type="InterPro" id="IPR001849">
    <property type="entry name" value="PH_domain"/>
</dbReference>
<accession>A0A401T556</accession>
<dbReference type="EMBL" id="BEZZ01001054">
    <property type="protein sequence ID" value="GCC37769.1"/>
    <property type="molecule type" value="Genomic_DNA"/>
</dbReference>
<evidence type="ECO:0000256" key="5">
    <source>
        <dbReference type="ARBA" id="ARBA00022737"/>
    </source>
</evidence>
<dbReference type="OrthoDB" id="62364at2759"/>
<dbReference type="GO" id="GO:0005765">
    <property type="term" value="C:lysosomal membrane"/>
    <property type="evidence" value="ECO:0007669"/>
    <property type="project" value="UniProtKB-SubCell"/>
</dbReference>
<organism evidence="15 16">
    <name type="scientific">Chiloscyllium punctatum</name>
    <name type="common">Brownbanded bambooshark</name>
    <name type="synonym">Hemiscyllium punctatum</name>
    <dbReference type="NCBI Taxonomy" id="137246"/>
    <lineage>
        <taxon>Eukaryota</taxon>
        <taxon>Metazoa</taxon>
        <taxon>Chordata</taxon>
        <taxon>Craniata</taxon>
        <taxon>Vertebrata</taxon>
        <taxon>Chondrichthyes</taxon>
        <taxon>Elasmobranchii</taxon>
        <taxon>Galeomorphii</taxon>
        <taxon>Galeoidea</taxon>
        <taxon>Orectolobiformes</taxon>
        <taxon>Hemiscylliidae</taxon>
        <taxon>Chiloscyllium</taxon>
    </lineage>
</organism>
<feature type="compositionally biased region" description="Low complexity" evidence="11">
    <location>
        <begin position="264"/>
        <end position="280"/>
    </location>
</feature>
<dbReference type="SMART" id="SM00593">
    <property type="entry name" value="RUN"/>
    <property type="match status" value="1"/>
</dbReference>
<dbReference type="PANTHER" id="PTHR12326">
    <property type="entry name" value="PLECKSTRIN HOMOLOGY DOMAIN CONTAINING PROTEIN"/>
    <property type="match status" value="1"/>
</dbReference>
<dbReference type="InterPro" id="IPR004012">
    <property type="entry name" value="Run_dom"/>
</dbReference>
<evidence type="ECO:0000256" key="10">
    <source>
        <dbReference type="ARBA" id="ARBA00023228"/>
    </source>
</evidence>
<feature type="region of interest" description="Disordered" evidence="11">
    <location>
        <begin position="666"/>
        <end position="698"/>
    </location>
</feature>
<name>A0A401T556_CHIPU</name>
<keyword evidence="5" id="KW-0677">Repeat</keyword>
<dbReference type="Gene3D" id="1.20.58.900">
    <property type="match status" value="1"/>
</dbReference>